<evidence type="ECO:0000259" key="1">
    <source>
        <dbReference type="Pfam" id="PF05050"/>
    </source>
</evidence>
<keyword evidence="3" id="KW-1185">Reference proteome</keyword>
<evidence type="ECO:0000313" key="3">
    <source>
        <dbReference type="Proteomes" id="UP001164965"/>
    </source>
</evidence>
<dbReference type="SUPFAM" id="SSF53335">
    <property type="entry name" value="S-adenosyl-L-methionine-dependent methyltransferases"/>
    <property type="match status" value="1"/>
</dbReference>
<dbReference type="Gene3D" id="3.40.50.150">
    <property type="entry name" value="Vaccinia Virus protein VP39"/>
    <property type="match status" value="1"/>
</dbReference>
<dbReference type="Pfam" id="PF05050">
    <property type="entry name" value="Methyltransf_21"/>
    <property type="match status" value="1"/>
</dbReference>
<dbReference type="EMBL" id="CP110615">
    <property type="protein sequence ID" value="UZJ24959.1"/>
    <property type="molecule type" value="Genomic_DNA"/>
</dbReference>
<dbReference type="InterPro" id="IPR053188">
    <property type="entry name" value="FkbM_Methyltransferase"/>
</dbReference>
<evidence type="ECO:0000313" key="2">
    <source>
        <dbReference type="EMBL" id="UZJ24959.1"/>
    </source>
</evidence>
<dbReference type="InterPro" id="IPR006342">
    <property type="entry name" value="FkbM_mtfrase"/>
</dbReference>
<accession>A0ABY6NZX3</accession>
<gene>
    <name evidence="2" type="ORF">RHODO2019_00085</name>
</gene>
<dbReference type="PANTHER" id="PTHR36973">
    <property type="entry name" value="SLL1456 PROTEIN-RELATED"/>
    <property type="match status" value="1"/>
</dbReference>
<dbReference type="Proteomes" id="UP001164965">
    <property type="component" value="Chromosome"/>
</dbReference>
<organism evidence="2 3">
    <name type="scientific">Rhodococcus antarcticus</name>
    <dbReference type="NCBI Taxonomy" id="2987751"/>
    <lineage>
        <taxon>Bacteria</taxon>
        <taxon>Bacillati</taxon>
        <taxon>Actinomycetota</taxon>
        <taxon>Actinomycetes</taxon>
        <taxon>Mycobacteriales</taxon>
        <taxon>Nocardiaceae</taxon>
        <taxon>Rhodococcus</taxon>
    </lineage>
</organism>
<dbReference type="PANTHER" id="PTHR36973:SF4">
    <property type="entry name" value="NODULATION PROTEIN"/>
    <property type="match status" value="1"/>
</dbReference>
<feature type="domain" description="Methyltransferase FkbM" evidence="1">
    <location>
        <begin position="37"/>
        <end position="202"/>
    </location>
</feature>
<dbReference type="GO" id="GO:0032259">
    <property type="term" value="P:methylation"/>
    <property type="evidence" value="ECO:0007669"/>
    <property type="project" value="UniProtKB-KW"/>
</dbReference>
<dbReference type="RefSeq" id="WP_265383065.1">
    <property type="nucleotide sequence ID" value="NZ_CP110615.1"/>
</dbReference>
<proteinExistence type="predicted"/>
<dbReference type="GO" id="GO:0008168">
    <property type="term" value="F:methyltransferase activity"/>
    <property type="evidence" value="ECO:0007669"/>
    <property type="project" value="UniProtKB-KW"/>
</dbReference>
<dbReference type="NCBIfam" id="TIGR01444">
    <property type="entry name" value="fkbM_fam"/>
    <property type="match status" value="1"/>
</dbReference>
<keyword evidence="2" id="KW-0489">Methyltransferase</keyword>
<protein>
    <submittedName>
        <fullName evidence="2">FkbM family methyltransferase</fullName>
    </submittedName>
</protein>
<keyword evidence="2" id="KW-0808">Transferase</keyword>
<sequence length="242" mass="26659">MIAQRFGIDVIRFDPRTADEIRLATIMTSLDVEHVIDVGANVGQFALTARGALGFTGRIDSFEPGADAFEQLQGQSRLDPGWFVHRLAVTDVSGPVTLNVFGESDLSSLSLPSEAGREAWKAGWRAKPEVVDGERLDQISLPALHRVFLKIDTQGHDWNVIESARGLLDRVVVLMTELSLVTLYETSIPAAEVIRRLDAMGFTLANLVPVNRVVGKQYLLEADGIFIRREPGLHSTRSDRAQ</sequence>
<reference evidence="2" key="1">
    <citation type="submission" date="2022-10" db="EMBL/GenBank/DDBJ databases">
        <title>Rhodococcus sp.75.</title>
        <authorList>
            <person name="Sun M."/>
        </authorList>
    </citation>
    <scope>NUCLEOTIDE SEQUENCE</scope>
    <source>
        <strain evidence="2">75</strain>
    </source>
</reference>
<name>A0ABY6NZX3_9NOCA</name>
<dbReference type="InterPro" id="IPR029063">
    <property type="entry name" value="SAM-dependent_MTases_sf"/>
</dbReference>